<dbReference type="KEGG" id="hra:EI982_07020"/>
<feature type="transmembrane region" description="Helical" evidence="9">
    <location>
        <begin position="6"/>
        <end position="30"/>
    </location>
</feature>
<sequence length="289" mass="30571">MVGAETFVSVGLNAISATLILVLIALGLVVIFGFMGVINLAHGAFFTVGTYVIWFVSTELGLGFWLGLVLAPLVTGFIGYLVEVLIISRLYHRLLDTILATWGVAIVIRETIKLLFGATSKTVDNPIPETLDLGIVSYPSYRIFLMGFTLALLVAIFALFDRTQFGIRMRAVIQDSRAASLMGINQERMYQLAFSSGAALAGLAGACMTPLVSVDPSTGLSFLVQSFLAVILGGTGSLLGVLPGSVVVAGSTNVLTFVIQPVAAQTLAFVVAIVIIALRPEGILNRSQS</sequence>
<accession>A0A6B9F860</accession>
<proteinExistence type="inferred from homology"/>
<gene>
    <name evidence="10" type="ORF">EI982_07020</name>
</gene>
<dbReference type="Proteomes" id="UP000428325">
    <property type="component" value="Chromosome"/>
</dbReference>
<comment type="similarity">
    <text evidence="8">Belongs to the binding-protein-dependent transport system permease family. LivHM subfamily.</text>
</comment>
<evidence type="ECO:0000256" key="6">
    <source>
        <dbReference type="ARBA" id="ARBA00022989"/>
    </source>
</evidence>
<protein>
    <submittedName>
        <fullName evidence="10">Branched-chain amino acid ABC transporter permease</fullName>
    </submittedName>
</protein>
<comment type="subcellular location">
    <subcellularLocation>
        <location evidence="1">Cell membrane</location>
        <topology evidence="1">Multi-pass membrane protein</topology>
    </subcellularLocation>
</comment>
<feature type="transmembrane region" description="Helical" evidence="9">
    <location>
        <begin position="141"/>
        <end position="160"/>
    </location>
</feature>
<evidence type="ECO:0000256" key="7">
    <source>
        <dbReference type="ARBA" id="ARBA00023136"/>
    </source>
</evidence>
<reference evidence="10 11" key="1">
    <citation type="submission" date="2018-12" db="EMBL/GenBank/DDBJ databases">
        <title>Complete genome sequence of Haloplanus rallus MBLA0036.</title>
        <authorList>
            <person name="Nam Y.-d."/>
            <person name="Kang J."/>
            <person name="Chung W.-H."/>
            <person name="Park Y.S."/>
        </authorList>
    </citation>
    <scope>NUCLEOTIDE SEQUENCE [LARGE SCALE GENOMIC DNA]</scope>
    <source>
        <strain evidence="10 11">MBLA0036</strain>
    </source>
</reference>
<keyword evidence="3" id="KW-1003">Cell membrane</keyword>
<dbReference type="GO" id="GO:0006865">
    <property type="term" value="P:amino acid transport"/>
    <property type="evidence" value="ECO:0007669"/>
    <property type="project" value="UniProtKB-KW"/>
</dbReference>
<feature type="transmembrane region" description="Helical" evidence="9">
    <location>
        <begin position="62"/>
        <end position="82"/>
    </location>
</feature>
<feature type="transmembrane region" description="Helical" evidence="9">
    <location>
        <begin position="192"/>
        <end position="214"/>
    </location>
</feature>
<dbReference type="InterPro" id="IPR052157">
    <property type="entry name" value="BCAA_transport_permease"/>
</dbReference>
<dbReference type="Pfam" id="PF02653">
    <property type="entry name" value="BPD_transp_2"/>
    <property type="match status" value="1"/>
</dbReference>
<keyword evidence="4 9" id="KW-0812">Transmembrane</keyword>
<feature type="transmembrane region" description="Helical" evidence="9">
    <location>
        <begin position="37"/>
        <end position="56"/>
    </location>
</feature>
<keyword evidence="11" id="KW-1185">Reference proteome</keyword>
<keyword evidence="6 9" id="KW-1133">Transmembrane helix</keyword>
<dbReference type="GeneID" id="43369272"/>
<evidence type="ECO:0000256" key="5">
    <source>
        <dbReference type="ARBA" id="ARBA00022970"/>
    </source>
</evidence>
<evidence type="ECO:0000313" key="11">
    <source>
        <dbReference type="Proteomes" id="UP000428325"/>
    </source>
</evidence>
<keyword evidence="5" id="KW-0029">Amino-acid transport</keyword>
<dbReference type="CDD" id="cd06582">
    <property type="entry name" value="TM_PBP1_LivH_like"/>
    <property type="match status" value="1"/>
</dbReference>
<dbReference type="GO" id="GO:0022857">
    <property type="term" value="F:transmembrane transporter activity"/>
    <property type="evidence" value="ECO:0007669"/>
    <property type="project" value="InterPro"/>
</dbReference>
<evidence type="ECO:0000256" key="3">
    <source>
        <dbReference type="ARBA" id="ARBA00022475"/>
    </source>
</evidence>
<keyword evidence="7 9" id="KW-0472">Membrane</keyword>
<evidence type="ECO:0000313" key="10">
    <source>
        <dbReference type="EMBL" id="QGX94557.1"/>
    </source>
</evidence>
<feature type="transmembrane region" description="Helical" evidence="9">
    <location>
        <begin position="254"/>
        <end position="278"/>
    </location>
</feature>
<evidence type="ECO:0000256" key="4">
    <source>
        <dbReference type="ARBA" id="ARBA00022692"/>
    </source>
</evidence>
<evidence type="ECO:0000256" key="2">
    <source>
        <dbReference type="ARBA" id="ARBA00022448"/>
    </source>
</evidence>
<dbReference type="PANTHER" id="PTHR11795:SF447">
    <property type="entry name" value="ABC TRANSPORTER PERMEASE PROTEIN"/>
    <property type="match status" value="1"/>
</dbReference>
<dbReference type="OrthoDB" id="43815at2157"/>
<organism evidence="10 11">
    <name type="scientific">Haloplanus rallus</name>
    <dbReference type="NCBI Taxonomy" id="1816183"/>
    <lineage>
        <taxon>Archaea</taxon>
        <taxon>Methanobacteriati</taxon>
        <taxon>Methanobacteriota</taxon>
        <taxon>Stenosarchaea group</taxon>
        <taxon>Halobacteria</taxon>
        <taxon>Halobacteriales</taxon>
        <taxon>Haloferacaceae</taxon>
        <taxon>Haloplanus</taxon>
    </lineage>
</organism>
<evidence type="ECO:0000256" key="9">
    <source>
        <dbReference type="SAM" id="Phobius"/>
    </source>
</evidence>
<dbReference type="GO" id="GO:0005886">
    <property type="term" value="C:plasma membrane"/>
    <property type="evidence" value="ECO:0007669"/>
    <property type="project" value="UniProtKB-SubCell"/>
</dbReference>
<feature type="transmembrane region" description="Helical" evidence="9">
    <location>
        <begin position="220"/>
        <end position="242"/>
    </location>
</feature>
<evidence type="ECO:0000256" key="1">
    <source>
        <dbReference type="ARBA" id="ARBA00004651"/>
    </source>
</evidence>
<keyword evidence="2" id="KW-0813">Transport</keyword>
<dbReference type="RefSeq" id="WP_157688834.1">
    <property type="nucleotide sequence ID" value="NZ_CP034345.1"/>
</dbReference>
<dbReference type="AlphaFoldDB" id="A0A6B9F860"/>
<dbReference type="PANTHER" id="PTHR11795">
    <property type="entry name" value="BRANCHED-CHAIN AMINO ACID TRANSPORT SYSTEM PERMEASE PROTEIN LIVH"/>
    <property type="match status" value="1"/>
</dbReference>
<dbReference type="InterPro" id="IPR001851">
    <property type="entry name" value="ABC_transp_permease"/>
</dbReference>
<name>A0A6B9F860_9EURY</name>
<evidence type="ECO:0000256" key="8">
    <source>
        <dbReference type="ARBA" id="ARBA00037998"/>
    </source>
</evidence>
<dbReference type="EMBL" id="CP034345">
    <property type="protein sequence ID" value="QGX94557.1"/>
    <property type="molecule type" value="Genomic_DNA"/>
</dbReference>